<evidence type="ECO:0000313" key="26">
    <source>
        <dbReference type="Proteomes" id="UP000825729"/>
    </source>
</evidence>
<feature type="domain" description="Helicase ATP-binding" evidence="22">
    <location>
        <begin position="46"/>
        <end position="203"/>
    </location>
</feature>
<feature type="region of interest" description="Disordered" evidence="19">
    <location>
        <begin position="960"/>
        <end position="987"/>
    </location>
</feature>
<dbReference type="Gene3D" id="2.170.260.10">
    <property type="entry name" value="paz domain"/>
    <property type="match status" value="1"/>
</dbReference>
<keyword evidence="13 18" id="KW-0694">RNA-binding</keyword>
<evidence type="ECO:0000259" key="20">
    <source>
        <dbReference type="PROSITE" id="PS50142"/>
    </source>
</evidence>
<dbReference type="InterPro" id="IPR005034">
    <property type="entry name" value="Dicer_dimerisation"/>
</dbReference>
<evidence type="ECO:0000256" key="9">
    <source>
        <dbReference type="ARBA" id="ARBA00022801"/>
    </source>
</evidence>
<dbReference type="PANTHER" id="PTHR14950">
    <property type="entry name" value="DICER-RELATED"/>
    <property type="match status" value="1"/>
</dbReference>
<keyword evidence="9" id="KW-0378">Hydrolase</keyword>
<dbReference type="Pfam" id="PF00636">
    <property type="entry name" value="Ribonuclease_3"/>
    <property type="match status" value="2"/>
</dbReference>
<feature type="domain" description="RNase III" evidence="20">
    <location>
        <begin position="1026"/>
        <end position="1198"/>
    </location>
</feature>
<evidence type="ECO:0000259" key="22">
    <source>
        <dbReference type="PROSITE" id="PS51192"/>
    </source>
</evidence>
<evidence type="ECO:0000256" key="7">
    <source>
        <dbReference type="ARBA" id="ARBA00022741"/>
    </source>
</evidence>
<dbReference type="GO" id="GO:0010267">
    <property type="term" value="P:ta-siRNA processing"/>
    <property type="evidence" value="ECO:0007669"/>
    <property type="project" value="UniProtKB-ARBA"/>
</dbReference>
<dbReference type="FunFam" id="3.40.50.300:FF:000420">
    <property type="entry name" value="Endoribonuclease dicer-like 1"/>
    <property type="match status" value="1"/>
</dbReference>
<dbReference type="FunFam" id="3.40.50.300:FF:000705">
    <property type="entry name" value="Endoribonuclease dicer-like protein"/>
    <property type="match status" value="1"/>
</dbReference>
<dbReference type="GO" id="GO:0005524">
    <property type="term" value="F:ATP binding"/>
    <property type="evidence" value="ECO:0007669"/>
    <property type="project" value="UniProtKB-KW"/>
</dbReference>
<sequence length="1647" mass="185506">MTPSALSSHKRPFPDSEWKTESENEANRSVADASENFHPRGYQIEILNVALRRNTIGVLDTGAGKTMIAVMLMKEIQNVMKQRGDNRLIIFMAPTVHLVNQQFEVIKIHTDFKVGEYYGARGIDGWTAQCWEKEINSHEVMVMTPQILLDGLRNAFLTLERVCLMIFDECHRASGNHPYARIMMEFYHNSWHKPKIFGMTASPVIRKGVSSAFDCEVQLGELESIMDSKICLVEDRIEIEEYVPSPREINWYYNPMFFCHDELKKKLECLWQKFDTSVVQLQGLPSYQFKDTVSSFKALRKDLESFHAKILYCLDELGLVGAYEAAQVCMGTIQDISSSDASEFFEAKLVQSNHFLREASQIIEESAQHDIFQEDCDWSLAVKMGFVSSKLCELMHIFQSSDEPNNMLCLIFVERIITAKVLERFMTRLSNLSHFTSSYLTGGNSSKGSLTPAMQKNTLNLFRCGKVNLLFTTDVAEEGMDVHNCSCVIRFDLPKTVRSYIQSRGRARRQDSRFIILLERGQIKQRELLFNVIRSELSMTNTALNRDLTFSSSKMYHLDMPSSYIVESTSATVSAASSISLIYKYCEKLPGDKYFTPKPLFVCDLSEGSYICTLTLPANAAFVKLVGPPSKRSHDAKQLACLEACKKLHQMGALDDHLLPVVENSSNNKCNKSSKVSIAGAGTTKRKELHETRTIHVLTGTWVQFPSTTMLWAYKLSFSCDQDTYSDFVLLMEAKLEEDVACVEVNLYLVNKVVRASVAPCGQVQFDATEVENAKRFHELLFNGLFGKLFTRSKSSGLEREFTLKTENDSLWNSSNIYLLLPIESSCSEKLAFDWKGIYSCASAVEFLHSYSSHMCIFDSISTVENTDNGPDIVHFANKSVYLNDLKKKVVLAIHTGRIYSILDVRNGTSADSPFESEGNVSEYSSFKEYFRKKYAIELRYPQQPLLLLKQSHHAHNLLSSNLNSEDNPAGKKQKSSKNQMRVPKQQSHVHIPPELLFCIDISSDVLKSLYLLPSLMHRLESLMLASQLREEIACHPQNIHIPASLILEAITTESCCEDFSLERLELLGDSVLKYAVSCHLFLKYPDEHEGHLTAHRQSAVCNSTLHKLGTFRKLQGYIRDSAFDVRRWTAPGQLCIFLSGCNCGIDTCEVPLENLYISEDISIVLGKPCDKGHRWMCSKTIADCVEALIGAYYVGGGLIAALSLLKWFGVDIECDQHMVAKAISNAIRWCYEPKMDDIRALESKLNYCFETKGLLLEAMTHASQQELGAGYCYQRLEFLGDSALDLLITRHLFETHREVDPGELTDLRSASVNNENFALTAVKHNLHQYLQHASGFLLGQITDYVKSLSANQDNRNQCLSQRNGAKGPKALADLVESIAGAVLIDSRVDLEAVWKVFKPLLLPIVTPESLELPPFRELDELCSHHGYFISTKCSSMADIVVAELQVQLKDELLIKLGEDRSRKTAKAQAAQLLLKELGERGIVHSRYELKQPSEDKFGDKFFASKDGEKGVKSTKKQKITENLSISDLDIKPLVSKSSYPVSISVNMAKGGPRTALYALCKRLQYPLPTFKSIEHRSGTLTVLSKNPDERKGFHSFISTVILHRPNVEVIEVTGQQRADKKSSQDSAVLVLLDELQKRGVCTIEGS</sequence>
<dbReference type="PROSITE" id="PS00517">
    <property type="entry name" value="RNASE_3_1"/>
    <property type="match status" value="1"/>
</dbReference>
<evidence type="ECO:0000256" key="13">
    <source>
        <dbReference type="ARBA" id="ARBA00022884"/>
    </source>
</evidence>
<organism evidence="25 26">
    <name type="scientific">Aristolochia fimbriata</name>
    <name type="common">White veined hardy Dutchman's pipe vine</name>
    <dbReference type="NCBI Taxonomy" id="158543"/>
    <lineage>
        <taxon>Eukaryota</taxon>
        <taxon>Viridiplantae</taxon>
        <taxon>Streptophyta</taxon>
        <taxon>Embryophyta</taxon>
        <taxon>Tracheophyta</taxon>
        <taxon>Spermatophyta</taxon>
        <taxon>Magnoliopsida</taxon>
        <taxon>Magnoliidae</taxon>
        <taxon>Piperales</taxon>
        <taxon>Aristolochiaceae</taxon>
        <taxon>Aristolochia</taxon>
    </lineage>
</organism>
<evidence type="ECO:0000256" key="4">
    <source>
        <dbReference type="ARBA" id="ARBA00022722"/>
    </source>
</evidence>
<evidence type="ECO:0000256" key="3">
    <source>
        <dbReference type="ARBA" id="ARBA00004123"/>
    </source>
</evidence>
<comment type="cofactor">
    <cofactor evidence="1">
        <name>Mn(2+)</name>
        <dbReference type="ChEBI" id="CHEBI:29035"/>
    </cofactor>
</comment>
<dbReference type="SMART" id="SM00487">
    <property type="entry name" value="DEXDc"/>
    <property type="match status" value="1"/>
</dbReference>
<comment type="cofactor">
    <cofactor evidence="2">
        <name>Mg(2+)</name>
        <dbReference type="ChEBI" id="CHEBI:18420"/>
    </cofactor>
</comment>
<keyword evidence="8" id="KW-0255">Endonuclease</keyword>
<evidence type="ECO:0000313" key="25">
    <source>
        <dbReference type="EMBL" id="KAG9458819.1"/>
    </source>
</evidence>
<evidence type="ECO:0000256" key="15">
    <source>
        <dbReference type="ARBA" id="ARBA00023211"/>
    </source>
</evidence>
<evidence type="ECO:0000256" key="1">
    <source>
        <dbReference type="ARBA" id="ARBA00001936"/>
    </source>
</evidence>
<dbReference type="EMBL" id="JAINDJ010000002">
    <property type="protein sequence ID" value="KAG9458819.1"/>
    <property type="molecule type" value="Genomic_DNA"/>
</dbReference>
<gene>
    <name evidence="25" type="ORF">H6P81_003327</name>
</gene>
<dbReference type="PROSITE" id="PS51194">
    <property type="entry name" value="HELICASE_CTER"/>
    <property type="match status" value="1"/>
</dbReference>
<dbReference type="GO" id="GO:0005634">
    <property type="term" value="C:nucleus"/>
    <property type="evidence" value="ECO:0007669"/>
    <property type="project" value="UniProtKB-SubCell"/>
</dbReference>
<dbReference type="InterPro" id="IPR000999">
    <property type="entry name" value="RNase_III_dom"/>
</dbReference>
<dbReference type="Pfam" id="PF03368">
    <property type="entry name" value="Dicer_dimer"/>
    <property type="match status" value="1"/>
</dbReference>
<dbReference type="Gene3D" id="3.30.160.380">
    <property type="entry name" value="Dicer dimerisation domain"/>
    <property type="match status" value="1"/>
</dbReference>
<feature type="domain" description="Dicer dsRNA-binding fold" evidence="24">
    <location>
        <begin position="578"/>
        <end position="668"/>
    </location>
</feature>
<feature type="domain" description="PAZ" evidence="21">
    <location>
        <begin position="872"/>
        <end position="1001"/>
    </location>
</feature>
<dbReference type="InterPro" id="IPR038248">
    <property type="entry name" value="Dicer_dimer_sf"/>
</dbReference>
<dbReference type="GO" id="GO:0004525">
    <property type="term" value="F:ribonuclease III activity"/>
    <property type="evidence" value="ECO:0007669"/>
    <property type="project" value="InterPro"/>
</dbReference>
<dbReference type="SUPFAM" id="SSF52540">
    <property type="entry name" value="P-loop containing nucleoside triphosphate hydrolases"/>
    <property type="match status" value="1"/>
</dbReference>
<proteinExistence type="inferred from homology"/>
<keyword evidence="6" id="KW-0677">Repeat</keyword>
<evidence type="ECO:0000259" key="24">
    <source>
        <dbReference type="PROSITE" id="PS51327"/>
    </source>
</evidence>
<dbReference type="CDD" id="cd18034">
    <property type="entry name" value="DEXHc_dicer"/>
    <property type="match status" value="1"/>
</dbReference>
<evidence type="ECO:0000256" key="6">
    <source>
        <dbReference type="ARBA" id="ARBA00022737"/>
    </source>
</evidence>
<dbReference type="GO" id="GO:0005737">
    <property type="term" value="C:cytoplasm"/>
    <property type="evidence" value="ECO:0007669"/>
    <property type="project" value="TreeGrafter"/>
</dbReference>
<dbReference type="InterPro" id="IPR003100">
    <property type="entry name" value="PAZ_dom"/>
</dbReference>
<dbReference type="InterPro" id="IPR036085">
    <property type="entry name" value="PAZ_dom_sf"/>
</dbReference>
<keyword evidence="7" id="KW-0547">Nucleotide-binding</keyword>
<dbReference type="SUPFAM" id="SSF101690">
    <property type="entry name" value="PAZ domain"/>
    <property type="match status" value="1"/>
</dbReference>
<keyword evidence="11" id="KW-0067">ATP-binding</keyword>
<dbReference type="SMART" id="SM00535">
    <property type="entry name" value="RIBOc"/>
    <property type="match status" value="2"/>
</dbReference>
<feature type="compositionally biased region" description="Polar residues" evidence="19">
    <location>
        <begin position="977"/>
        <end position="987"/>
    </location>
</feature>
<keyword evidence="4" id="KW-0540">Nuclease</keyword>
<dbReference type="FunFam" id="2.170.260.10:FF:000004">
    <property type="entry name" value="Dicer-like 104"/>
    <property type="match status" value="1"/>
</dbReference>
<evidence type="ECO:0000259" key="23">
    <source>
        <dbReference type="PROSITE" id="PS51194"/>
    </source>
</evidence>
<evidence type="ECO:0000256" key="16">
    <source>
        <dbReference type="ARBA" id="ARBA00023242"/>
    </source>
</evidence>
<dbReference type="PROSITE" id="PS50142">
    <property type="entry name" value="RNASE_3_2"/>
    <property type="match status" value="2"/>
</dbReference>
<evidence type="ECO:0000256" key="14">
    <source>
        <dbReference type="ARBA" id="ARBA00023158"/>
    </source>
</evidence>
<keyword evidence="14" id="KW-0943">RNA-mediated gene silencing</keyword>
<dbReference type="InterPro" id="IPR027417">
    <property type="entry name" value="P-loop_NTPase"/>
</dbReference>
<dbReference type="FunFam" id="3.30.160.380:FF:000001">
    <property type="entry name" value="Endoribonuclease dicer-like 1"/>
    <property type="match status" value="1"/>
</dbReference>
<keyword evidence="12" id="KW-0460">Magnesium</keyword>
<dbReference type="CDD" id="cd00593">
    <property type="entry name" value="RIBOc"/>
    <property type="match status" value="2"/>
</dbReference>
<comment type="subcellular location">
    <subcellularLocation>
        <location evidence="3">Nucleus</location>
    </subcellularLocation>
</comment>
<dbReference type="GO" id="GO:0003723">
    <property type="term" value="F:RNA binding"/>
    <property type="evidence" value="ECO:0007669"/>
    <property type="project" value="UniProtKB-UniRule"/>
</dbReference>
<dbReference type="FunFam" id="1.10.1520.10:FF:000004">
    <property type="entry name" value="Endoribonuclease dicer-like 1"/>
    <property type="match status" value="1"/>
</dbReference>
<dbReference type="Gene3D" id="3.40.50.300">
    <property type="entry name" value="P-loop containing nucleotide triphosphate hydrolases"/>
    <property type="match status" value="2"/>
</dbReference>
<evidence type="ECO:0000256" key="19">
    <source>
        <dbReference type="SAM" id="MobiDB-lite"/>
    </source>
</evidence>
<dbReference type="PROSITE" id="PS51327">
    <property type="entry name" value="DICER_DSRBF"/>
    <property type="match status" value="1"/>
</dbReference>
<dbReference type="SMART" id="SM00490">
    <property type="entry name" value="HELICc"/>
    <property type="match status" value="1"/>
</dbReference>
<dbReference type="Pfam" id="PF02170">
    <property type="entry name" value="PAZ"/>
    <property type="match status" value="1"/>
</dbReference>
<comment type="similarity">
    <text evidence="17 18">Belongs to the helicase family. Dicer subfamily.</text>
</comment>
<keyword evidence="15" id="KW-0464">Manganese</keyword>
<evidence type="ECO:0000256" key="2">
    <source>
        <dbReference type="ARBA" id="ARBA00001946"/>
    </source>
</evidence>
<feature type="compositionally biased region" description="Basic and acidic residues" evidence="19">
    <location>
        <begin position="12"/>
        <end position="26"/>
    </location>
</feature>
<dbReference type="PANTHER" id="PTHR14950:SF46">
    <property type="entry name" value="ENDORIBONUCLEASE DICER HOMOLOG 3"/>
    <property type="match status" value="1"/>
</dbReference>
<feature type="region of interest" description="Disordered" evidence="19">
    <location>
        <begin position="1"/>
        <end position="34"/>
    </location>
</feature>
<evidence type="ECO:0000256" key="12">
    <source>
        <dbReference type="ARBA" id="ARBA00022842"/>
    </source>
</evidence>
<comment type="caution">
    <text evidence="25">The sequence shown here is derived from an EMBL/GenBank/DDBJ whole genome shotgun (WGS) entry which is preliminary data.</text>
</comment>
<name>A0AAV7FCT6_ARIFI</name>
<keyword evidence="16" id="KW-0539">Nucleus</keyword>
<dbReference type="Pfam" id="PF00270">
    <property type="entry name" value="DEAD"/>
    <property type="match status" value="1"/>
</dbReference>
<dbReference type="FunFam" id="1.10.1520.10:FF:000008">
    <property type="entry name" value="Dicer-like 104"/>
    <property type="match status" value="1"/>
</dbReference>
<dbReference type="PROSITE" id="PS50821">
    <property type="entry name" value="PAZ"/>
    <property type="match status" value="1"/>
</dbReference>
<reference evidence="25 26" key="1">
    <citation type="submission" date="2021-07" db="EMBL/GenBank/DDBJ databases">
        <title>The Aristolochia fimbriata genome: insights into angiosperm evolution, floral development and chemical biosynthesis.</title>
        <authorList>
            <person name="Jiao Y."/>
        </authorList>
    </citation>
    <scope>NUCLEOTIDE SEQUENCE [LARGE SCALE GENOMIC DNA]</scope>
    <source>
        <strain evidence="25">IBCAS-2021</strain>
        <tissue evidence="25">Leaf</tissue>
    </source>
</reference>
<evidence type="ECO:0000256" key="5">
    <source>
        <dbReference type="ARBA" id="ARBA00022723"/>
    </source>
</evidence>
<dbReference type="GO" id="GO:0004386">
    <property type="term" value="F:helicase activity"/>
    <property type="evidence" value="ECO:0007669"/>
    <property type="project" value="UniProtKB-KW"/>
</dbReference>
<evidence type="ECO:0000256" key="8">
    <source>
        <dbReference type="ARBA" id="ARBA00022759"/>
    </source>
</evidence>
<accession>A0AAV7FCT6</accession>
<evidence type="ECO:0000256" key="17">
    <source>
        <dbReference type="ARBA" id="ARBA00035116"/>
    </source>
</evidence>
<keyword evidence="10" id="KW-0347">Helicase</keyword>
<dbReference type="InterPro" id="IPR036389">
    <property type="entry name" value="RNase_III_sf"/>
</dbReference>
<keyword evidence="5" id="KW-0479">Metal-binding</keyword>
<dbReference type="PROSITE" id="PS51192">
    <property type="entry name" value="HELICASE_ATP_BIND_1"/>
    <property type="match status" value="1"/>
</dbReference>
<dbReference type="GO" id="GO:0046872">
    <property type="term" value="F:metal ion binding"/>
    <property type="evidence" value="ECO:0007669"/>
    <property type="project" value="UniProtKB-KW"/>
</dbReference>
<dbReference type="InterPro" id="IPR011545">
    <property type="entry name" value="DEAD/DEAH_box_helicase_dom"/>
</dbReference>
<feature type="domain" description="Helicase C-terminal" evidence="23">
    <location>
        <begin position="390"/>
        <end position="548"/>
    </location>
</feature>
<keyword evidence="26" id="KW-1185">Reference proteome</keyword>
<evidence type="ECO:0000259" key="21">
    <source>
        <dbReference type="PROSITE" id="PS50821"/>
    </source>
</evidence>
<evidence type="ECO:0000256" key="10">
    <source>
        <dbReference type="ARBA" id="ARBA00022806"/>
    </source>
</evidence>
<protein>
    <recommendedName>
        <fullName evidence="27">Dicer-like 3</fullName>
    </recommendedName>
</protein>
<dbReference type="Proteomes" id="UP000825729">
    <property type="component" value="Unassembled WGS sequence"/>
</dbReference>
<dbReference type="Gene3D" id="1.10.1520.10">
    <property type="entry name" value="Ribonuclease III domain"/>
    <property type="match status" value="2"/>
</dbReference>
<dbReference type="Pfam" id="PF00271">
    <property type="entry name" value="Helicase_C"/>
    <property type="match status" value="1"/>
</dbReference>
<dbReference type="SUPFAM" id="SSF69065">
    <property type="entry name" value="RNase III domain-like"/>
    <property type="match status" value="2"/>
</dbReference>
<evidence type="ECO:0008006" key="27">
    <source>
        <dbReference type="Google" id="ProtNLM"/>
    </source>
</evidence>
<dbReference type="Gene3D" id="3.30.160.20">
    <property type="match status" value="1"/>
</dbReference>
<dbReference type="InterPro" id="IPR001650">
    <property type="entry name" value="Helicase_C-like"/>
</dbReference>
<evidence type="ECO:0000256" key="11">
    <source>
        <dbReference type="ARBA" id="ARBA00022840"/>
    </source>
</evidence>
<evidence type="ECO:0000256" key="18">
    <source>
        <dbReference type="PROSITE-ProRule" id="PRU00657"/>
    </source>
</evidence>
<dbReference type="SMART" id="SM00949">
    <property type="entry name" value="PAZ"/>
    <property type="match status" value="1"/>
</dbReference>
<feature type="domain" description="RNase III" evidence="20">
    <location>
        <begin position="1239"/>
        <end position="1388"/>
    </location>
</feature>
<dbReference type="InterPro" id="IPR014001">
    <property type="entry name" value="Helicase_ATP-bd"/>
</dbReference>